<evidence type="ECO:0000313" key="2">
    <source>
        <dbReference type="EMBL" id="KKN53009.1"/>
    </source>
</evidence>
<evidence type="ECO:0000259" key="1">
    <source>
        <dbReference type="Pfam" id="PF18765"/>
    </source>
</evidence>
<proteinExistence type="predicted"/>
<dbReference type="InterPro" id="IPR043519">
    <property type="entry name" value="NT_sf"/>
</dbReference>
<dbReference type="EMBL" id="LAZR01000993">
    <property type="protein sequence ID" value="KKN53009.1"/>
    <property type="molecule type" value="Genomic_DNA"/>
</dbReference>
<reference evidence="2" key="1">
    <citation type="journal article" date="2015" name="Nature">
        <title>Complex archaea that bridge the gap between prokaryotes and eukaryotes.</title>
        <authorList>
            <person name="Spang A."/>
            <person name="Saw J.H."/>
            <person name="Jorgensen S.L."/>
            <person name="Zaremba-Niedzwiedzka K."/>
            <person name="Martijn J."/>
            <person name="Lind A.E."/>
            <person name="van Eijk R."/>
            <person name="Schleper C."/>
            <person name="Guy L."/>
            <person name="Ettema T.J."/>
        </authorList>
    </citation>
    <scope>NUCLEOTIDE SEQUENCE</scope>
</reference>
<dbReference type="SUPFAM" id="SSF81301">
    <property type="entry name" value="Nucleotidyltransferase"/>
    <property type="match status" value="1"/>
</dbReference>
<sequence>MNSNELTKLRKDLIYLKDKHDVVLFGSHVEGGIRPISDIDIAILSLDKDRDKNLKLYEELLGKFPLKFDIHVFELFPIYIQISIIENYLVVFGDLLEISEYFYEFRKIWDDCKYRILSNQFSSNKERLSLLK</sequence>
<dbReference type="InterPro" id="IPR041633">
    <property type="entry name" value="Polbeta"/>
</dbReference>
<dbReference type="AlphaFoldDB" id="A0A0F9RDS6"/>
<dbReference type="CDD" id="cd05403">
    <property type="entry name" value="NT_KNTase_like"/>
    <property type="match status" value="1"/>
</dbReference>
<name>A0A0F9RDS6_9ZZZZ</name>
<accession>A0A0F9RDS6</accession>
<dbReference type="Gene3D" id="3.30.460.10">
    <property type="entry name" value="Beta Polymerase, domain 2"/>
    <property type="match status" value="1"/>
</dbReference>
<organism evidence="2">
    <name type="scientific">marine sediment metagenome</name>
    <dbReference type="NCBI Taxonomy" id="412755"/>
    <lineage>
        <taxon>unclassified sequences</taxon>
        <taxon>metagenomes</taxon>
        <taxon>ecological metagenomes</taxon>
    </lineage>
</organism>
<gene>
    <name evidence="2" type="ORF">LCGC14_0606720</name>
</gene>
<protein>
    <recommendedName>
        <fullName evidence="1">Polymerase beta nucleotidyltransferase domain-containing protein</fullName>
    </recommendedName>
</protein>
<feature type="domain" description="Polymerase beta nucleotidyltransferase" evidence="1">
    <location>
        <begin position="22"/>
        <end position="92"/>
    </location>
</feature>
<dbReference type="Pfam" id="PF18765">
    <property type="entry name" value="Polbeta"/>
    <property type="match status" value="1"/>
</dbReference>
<comment type="caution">
    <text evidence="2">The sequence shown here is derived from an EMBL/GenBank/DDBJ whole genome shotgun (WGS) entry which is preliminary data.</text>
</comment>